<evidence type="ECO:0000256" key="3">
    <source>
        <dbReference type="ARBA" id="ARBA00023125"/>
    </source>
</evidence>
<dbReference type="CDD" id="cd17291">
    <property type="entry name" value="RMtype1_S_MgeORF438P-TRD-CR_like"/>
    <property type="match status" value="1"/>
</dbReference>
<dbReference type="Gene3D" id="1.10.287.1120">
    <property type="entry name" value="Bipartite methylase S protein"/>
    <property type="match status" value="1"/>
</dbReference>
<name>A0A0W0VJR2_9GAMM</name>
<dbReference type="PATRIC" id="fig|45068.5.peg.1829"/>
<dbReference type="STRING" id="45068.Llon_1687"/>
<dbReference type="CDD" id="cd17246">
    <property type="entry name" value="RMtype1_S_SonII-TRD2-CR2_like"/>
    <property type="match status" value="1"/>
</dbReference>
<dbReference type="Gene3D" id="3.90.220.20">
    <property type="entry name" value="DNA methylase specificity domains"/>
    <property type="match status" value="2"/>
</dbReference>
<dbReference type="Proteomes" id="UP000054997">
    <property type="component" value="Unassembled WGS sequence"/>
</dbReference>
<evidence type="ECO:0000256" key="2">
    <source>
        <dbReference type="ARBA" id="ARBA00022747"/>
    </source>
</evidence>
<evidence type="ECO:0000313" key="7">
    <source>
        <dbReference type="Proteomes" id="UP000054997"/>
    </source>
</evidence>
<gene>
    <name evidence="6" type="ORF">Llon_1687</name>
</gene>
<dbReference type="GO" id="GO:0008168">
    <property type="term" value="F:methyltransferase activity"/>
    <property type="evidence" value="ECO:0007669"/>
    <property type="project" value="UniProtKB-KW"/>
</dbReference>
<dbReference type="Pfam" id="PF01420">
    <property type="entry name" value="Methylase_S"/>
    <property type="match status" value="2"/>
</dbReference>
<accession>A0A0W0VJR2</accession>
<proteinExistence type="inferred from homology"/>
<keyword evidence="7" id="KW-1185">Reference proteome</keyword>
<reference evidence="6 7" key="1">
    <citation type="submission" date="2015-11" db="EMBL/GenBank/DDBJ databases">
        <title>Genomic analysis of 38 Legionella species identifies large and diverse effector repertoires.</title>
        <authorList>
            <person name="Burstein D."/>
            <person name="Amaro F."/>
            <person name="Zusman T."/>
            <person name="Lifshitz Z."/>
            <person name="Cohen O."/>
            <person name="Gilbert J.A."/>
            <person name="Pupko T."/>
            <person name="Shuman H.A."/>
            <person name="Segal G."/>
        </authorList>
    </citation>
    <scope>NUCLEOTIDE SEQUENCE [LARGE SCALE GENOMIC DNA]</scope>
    <source>
        <strain evidence="6 7">ATCC 49505</strain>
    </source>
</reference>
<dbReference type="OrthoDB" id="398435at2"/>
<feature type="domain" description="Type I restriction modification DNA specificity" evidence="5">
    <location>
        <begin position="3"/>
        <end position="179"/>
    </location>
</feature>
<dbReference type="PANTHER" id="PTHR30408">
    <property type="entry name" value="TYPE-1 RESTRICTION ENZYME ECOKI SPECIFICITY PROTEIN"/>
    <property type="match status" value="1"/>
</dbReference>
<keyword evidence="6" id="KW-0808">Transferase</keyword>
<protein>
    <submittedName>
        <fullName evidence="6">Putative type I restriction-modification system (Methylase S subunit)</fullName>
    </submittedName>
</protein>
<evidence type="ECO:0000256" key="1">
    <source>
        <dbReference type="ARBA" id="ARBA00010923"/>
    </source>
</evidence>
<dbReference type="InterPro" id="IPR052021">
    <property type="entry name" value="Type-I_RS_S_subunit"/>
</dbReference>
<dbReference type="GO" id="GO:0032259">
    <property type="term" value="P:methylation"/>
    <property type="evidence" value="ECO:0007669"/>
    <property type="project" value="UniProtKB-KW"/>
</dbReference>
<feature type="domain" description="Type I restriction modification DNA specificity" evidence="5">
    <location>
        <begin position="204"/>
        <end position="358"/>
    </location>
</feature>
<dbReference type="SUPFAM" id="SSF116734">
    <property type="entry name" value="DNA methylase specificity domain"/>
    <property type="match status" value="2"/>
</dbReference>
<comment type="caution">
    <text evidence="6">The sequence shown here is derived from an EMBL/GenBank/DDBJ whole genome shotgun (WGS) entry which is preliminary data.</text>
</comment>
<sequence>MVPNGWKKKKLDEVTSLILDGTHFSPKSKAGPYKYITSKNIRFGKMDLNDISYISAEEHELIHKRCPVKYGDLLLTKDGANTGNAALNELNEEFSLLSSVAVIRANPEFTSNKFLLQTLLSPKCQSMIKDEMAGQAITRLTLQKIKSFEIMLPPKNEQKKIAQILSTWDKAITTTEKLLANSEQQKKALMQQLLTGKKRFVEIEKWQHSPLKKLVRISKGQQLNRNTLNESGRYPVINGGIAPSGYNDVANWSGDAITISEGGNSCGYVSYQKNDFWCGGHCYALSDLKLPIQTTYQLLKFNENKIMRLRVGSGLPNIQKKDLENLIVYFPTSFEEQQKITSVLSITDREIENIKQKLHCLQQEKKALMQQLLTGKRRVQV</sequence>
<dbReference type="PANTHER" id="PTHR30408:SF12">
    <property type="entry name" value="TYPE I RESTRICTION ENZYME MJAVIII SPECIFICITY SUBUNIT"/>
    <property type="match status" value="1"/>
</dbReference>
<dbReference type="InterPro" id="IPR000055">
    <property type="entry name" value="Restrct_endonuc_typeI_TRD"/>
</dbReference>
<evidence type="ECO:0000259" key="5">
    <source>
        <dbReference type="Pfam" id="PF01420"/>
    </source>
</evidence>
<organism evidence="6 7">
    <name type="scientific">Legionella londiniensis</name>
    <dbReference type="NCBI Taxonomy" id="45068"/>
    <lineage>
        <taxon>Bacteria</taxon>
        <taxon>Pseudomonadati</taxon>
        <taxon>Pseudomonadota</taxon>
        <taxon>Gammaproteobacteria</taxon>
        <taxon>Legionellales</taxon>
        <taxon>Legionellaceae</taxon>
        <taxon>Legionella</taxon>
    </lineage>
</organism>
<feature type="coiled-coil region" evidence="4">
    <location>
        <begin position="344"/>
        <end position="371"/>
    </location>
</feature>
<comment type="similarity">
    <text evidence="1">Belongs to the type-I restriction system S methylase family.</text>
</comment>
<keyword evidence="2" id="KW-0680">Restriction system</keyword>
<keyword evidence="4" id="KW-0175">Coiled coil</keyword>
<dbReference type="EMBL" id="LNYK01000026">
    <property type="protein sequence ID" value="KTD20334.1"/>
    <property type="molecule type" value="Genomic_DNA"/>
</dbReference>
<dbReference type="InterPro" id="IPR044946">
    <property type="entry name" value="Restrct_endonuc_typeI_TRD_sf"/>
</dbReference>
<evidence type="ECO:0000256" key="4">
    <source>
        <dbReference type="SAM" id="Coils"/>
    </source>
</evidence>
<dbReference type="GO" id="GO:0009307">
    <property type="term" value="P:DNA restriction-modification system"/>
    <property type="evidence" value="ECO:0007669"/>
    <property type="project" value="UniProtKB-KW"/>
</dbReference>
<keyword evidence="3" id="KW-0238">DNA-binding</keyword>
<dbReference type="AlphaFoldDB" id="A0A0W0VJR2"/>
<dbReference type="RefSeq" id="WP_083503304.1">
    <property type="nucleotide sequence ID" value="NZ_CAAAHZ010000010.1"/>
</dbReference>
<keyword evidence="6" id="KW-0489">Methyltransferase</keyword>
<dbReference type="GO" id="GO:0003677">
    <property type="term" value="F:DNA binding"/>
    <property type="evidence" value="ECO:0007669"/>
    <property type="project" value="UniProtKB-KW"/>
</dbReference>
<evidence type="ECO:0000313" key="6">
    <source>
        <dbReference type="EMBL" id="KTD20334.1"/>
    </source>
</evidence>